<dbReference type="STRING" id="47428.A0A284RK58"/>
<dbReference type="PANTHER" id="PTHR10039:SF17">
    <property type="entry name" value="FUNGAL STAND N-TERMINAL GOODBYE DOMAIN-CONTAINING PROTEIN-RELATED"/>
    <property type="match status" value="1"/>
</dbReference>
<organism evidence="4 5">
    <name type="scientific">Armillaria ostoyae</name>
    <name type="common">Armillaria root rot fungus</name>
    <dbReference type="NCBI Taxonomy" id="47428"/>
    <lineage>
        <taxon>Eukaryota</taxon>
        <taxon>Fungi</taxon>
        <taxon>Dikarya</taxon>
        <taxon>Basidiomycota</taxon>
        <taxon>Agaricomycotina</taxon>
        <taxon>Agaricomycetes</taxon>
        <taxon>Agaricomycetidae</taxon>
        <taxon>Agaricales</taxon>
        <taxon>Marasmiineae</taxon>
        <taxon>Physalacriaceae</taxon>
        <taxon>Armillaria</taxon>
    </lineage>
</organism>
<dbReference type="SUPFAM" id="SSF52540">
    <property type="entry name" value="P-loop containing nucleoside triphosphate hydrolases"/>
    <property type="match status" value="1"/>
</dbReference>
<evidence type="ECO:0000259" key="3">
    <source>
        <dbReference type="Pfam" id="PF24883"/>
    </source>
</evidence>
<name>A0A284RK58_ARMOS</name>
<feature type="region of interest" description="Disordered" evidence="2">
    <location>
        <begin position="138"/>
        <end position="173"/>
    </location>
</feature>
<protein>
    <recommendedName>
        <fullName evidence="3">Nephrocystin 3-like N-terminal domain-containing protein</fullName>
    </recommendedName>
</protein>
<dbReference type="InterPro" id="IPR027417">
    <property type="entry name" value="P-loop_NTPase"/>
</dbReference>
<dbReference type="OMA" id="HVHPYPL"/>
<feature type="domain" description="Nephrocystin 3-like N-terminal" evidence="3">
    <location>
        <begin position="383"/>
        <end position="541"/>
    </location>
</feature>
<reference evidence="5" key="1">
    <citation type="journal article" date="2017" name="Nat. Ecol. Evol.">
        <title>Genome expansion and lineage-specific genetic innovations in the forest pathogenic fungi Armillaria.</title>
        <authorList>
            <person name="Sipos G."/>
            <person name="Prasanna A.N."/>
            <person name="Walter M.C."/>
            <person name="O'Connor E."/>
            <person name="Balint B."/>
            <person name="Krizsan K."/>
            <person name="Kiss B."/>
            <person name="Hess J."/>
            <person name="Varga T."/>
            <person name="Slot J."/>
            <person name="Riley R."/>
            <person name="Boka B."/>
            <person name="Rigling D."/>
            <person name="Barry K."/>
            <person name="Lee J."/>
            <person name="Mihaltcheva S."/>
            <person name="LaButti K."/>
            <person name="Lipzen A."/>
            <person name="Waldron R."/>
            <person name="Moloney N.M."/>
            <person name="Sperisen C."/>
            <person name="Kredics L."/>
            <person name="Vagvoelgyi C."/>
            <person name="Patrignani A."/>
            <person name="Fitzpatrick D."/>
            <person name="Nagy I."/>
            <person name="Doyle S."/>
            <person name="Anderson J.B."/>
            <person name="Grigoriev I.V."/>
            <person name="Gueldener U."/>
            <person name="Muensterkoetter M."/>
            <person name="Nagy L.G."/>
        </authorList>
    </citation>
    <scope>NUCLEOTIDE SEQUENCE [LARGE SCALE GENOMIC DNA]</scope>
    <source>
        <strain evidence="5">C18/9</strain>
    </source>
</reference>
<dbReference type="AlphaFoldDB" id="A0A284RK58"/>
<evidence type="ECO:0000313" key="4">
    <source>
        <dbReference type="EMBL" id="SJL09139.1"/>
    </source>
</evidence>
<keyword evidence="1" id="KW-0677">Repeat</keyword>
<dbReference type="Gene3D" id="3.40.50.300">
    <property type="entry name" value="P-loop containing nucleotide triphosphate hydrolases"/>
    <property type="match status" value="1"/>
</dbReference>
<evidence type="ECO:0000256" key="2">
    <source>
        <dbReference type="SAM" id="MobiDB-lite"/>
    </source>
</evidence>
<keyword evidence="5" id="KW-1185">Reference proteome</keyword>
<dbReference type="Proteomes" id="UP000219338">
    <property type="component" value="Unassembled WGS sequence"/>
</dbReference>
<dbReference type="PANTHER" id="PTHR10039">
    <property type="entry name" value="AMELOGENIN"/>
    <property type="match status" value="1"/>
</dbReference>
<gene>
    <name evidence="4" type="ORF">ARMOST_12515</name>
</gene>
<sequence>MDKRYRIKAIELLNITPTPDKRFYQLKLVAGRAEPKETGISGVKKKVLGRAPIPKWTIDLDLSNINESESFQVVVYCFRDKEDRQCLGVCETSIREVLTNETDIIVLPISSDSSCPDVSLKIFREGLSDYSPITQLASKDQDMSAAPQSGPSNIADPERQDTSDLSGLQPEETSVEEYYATAEEVVGETVKLNFERSEWMSRLIDGFDIVKSVIDAFTSAHPAASIAWGAISPCISILKQRIERDNTVLRLYEAMITTYKEASNYRQLWQEERLQPMYKALFQTTSDCGMFIKRYTNKNRIKRLLLRNVTENAEEFIQEFANLRKQLKSGVGKDTLVATLGVRANVDILAMRELLRPLGHKQELGPKSTCMPGTRKETIKYLLTWITDCDDSVLWCSGLAGTGKSSLVGSLHNLLCLDMSRCSCLAAFIRYDRTSYRDSSGLITSIAYSLAMFDHRIGNAIAQALTASPAAAKFPASKSRTQFRILVQEPLEMIPELQDEGPLVVIIDGLDESNVSTELLEVLADGFGPELPFMRLIISSRPEERIARVFKDRPHVHPYPLDTSSDEVKQDIQYFIRQRFASIDDERVWGTHNKEDVITSLAERASGLFIWAATVCLFLCDFPSLRRLEALLESTIPADAMEALTILYRTALETIISEVYGRKEDIRRCIRAVLGALIVRKGNMMVPMLPDLVRQEGDPSAQFIIDKLGSVIQERSSSLELIHKSFDDFLRDHSRCGDGWFIDVKEHEKELARRCVLSLTMFFKNWTPPSALPGSRDICPRATALDQSYNDIPSHIKDYAVKVLQWHSNAFTELGIDTYRPLFDRYFLFWLEILYAFESLPPVETLLKVVFVVNISRSCSIS</sequence>
<dbReference type="Pfam" id="PF24883">
    <property type="entry name" value="NPHP3_N"/>
    <property type="match status" value="1"/>
</dbReference>
<dbReference type="InterPro" id="IPR056884">
    <property type="entry name" value="NPHP3-like_N"/>
</dbReference>
<accession>A0A284RK58</accession>
<proteinExistence type="predicted"/>
<dbReference type="OrthoDB" id="3038309at2759"/>
<dbReference type="EMBL" id="FUEG01000010">
    <property type="protein sequence ID" value="SJL09139.1"/>
    <property type="molecule type" value="Genomic_DNA"/>
</dbReference>
<evidence type="ECO:0000313" key="5">
    <source>
        <dbReference type="Proteomes" id="UP000219338"/>
    </source>
</evidence>
<evidence type="ECO:0000256" key="1">
    <source>
        <dbReference type="ARBA" id="ARBA00022737"/>
    </source>
</evidence>